<evidence type="ECO:0000313" key="3">
    <source>
        <dbReference type="EMBL" id="SEA69842.1"/>
    </source>
</evidence>
<evidence type="ECO:0000313" key="5">
    <source>
        <dbReference type="Proteomes" id="UP000183040"/>
    </source>
</evidence>
<reference evidence="6" key="1">
    <citation type="submission" date="2016-10" db="EMBL/GenBank/DDBJ databases">
        <authorList>
            <person name="Varghese N."/>
            <person name="Submissions S."/>
        </authorList>
    </citation>
    <scope>NUCLEOTIDE SEQUENCE [LARGE SCALE GENOMIC DNA]</scope>
    <source>
        <strain evidence="6">NLAE-zl-C202</strain>
    </source>
</reference>
<proteinExistence type="predicted"/>
<keyword evidence="1" id="KW-0732">Signal</keyword>
<feature type="signal peptide" evidence="1">
    <location>
        <begin position="1"/>
        <end position="25"/>
    </location>
</feature>
<evidence type="ECO:0000313" key="6">
    <source>
        <dbReference type="Proteomes" id="UP000183766"/>
    </source>
</evidence>
<dbReference type="InterPro" id="IPR017853">
    <property type="entry name" value="GH"/>
</dbReference>
<dbReference type="Gene3D" id="2.60.40.1740">
    <property type="entry name" value="hypothetical protein (bacova_03559)"/>
    <property type="match status" value="1"/>
</dbReference>
<protein>
    <submittedName>
        <fullName evidence="3">Glycosyl hydrolases family 18</fullName>
    </submittedName>
</protein>
<dbReference type="Gene3D" id="3.20.20.80">
    <property type="entry name" value="Glycosidases"/>
    <property type="match status" value="1"/>
</dbReference>
<accession>A0A174FVV1</accession>
<gene>
    <name evidence="3" type="ORF">SAMN04487924_1118</name>
    <name evidence="4" type="ORF">SAMN05216250_10263</name>
</gene>
<dbReference type="Proteomes" id="UP000183040">
    <property type="component" value="Unassembled WGS sequence"/>
</dbReference>
<evidence type="ECO:0000313" key="4">
    <source>
        <dbReference type="EMBL" id="SFM26109.1"/>
    </source>
</evidence>
<dbReference type="AlphaFoldDB" id="A0A174FVV1"/>
<feature type="chain" id="PRO_5014251259" evidence="1">
    <location>
        <begin position="26"/>
        <end position="528"/>
    </location>
</feature>
<name>A0A174FVV1_9BACE</name>
<dbReference type="RefSeq" id="WP_055235749.1">
    <property type="nucleotide sequence ID" value="NZ_FNRP01000011.1"/>
</dbReference>
<dbReference type="Pfam" id="PF08522">
    <property type="entry name" value="BT_3987-like_N"/>
    <property type="match status" value="1"/>
</dbReference>
<dbReference type="Proteomes" id="UP000183766">
    <property type="component" value="Unassembled WGS sequence"/>
</dbReference>
<reference evidence="3 5" key="2">
    <citation type="submission" date="2016-10" db="EMBL/GenBank/DDBJ databases">
        <authorList>
            <person name="de Groot N.N."/>
        </authorList>
    </citation>
    <scope>NUCLEOTIDE SEQUENCE [LARGE SCALE GENOMIC DNA]</scope>
    <source>
        <strain evidence="4">NLAE-zl-C202</strain>
        <strain evidence="3 5">NLAE-zl-G339</strain>
    </source>
</reference>
<evidence type="ECO:0000259" key="2">
    <source>
        <dbReference type="Pfam" id="PF08522"/>
    </source>
</evidence>
<dbReference type="InterPro" id="IPR013728">
    <property type="entry name" value="BT_3987-like_N"/>
</dbReference>
<feature type="domain" description="BT-3987-like N-terminal" evidence="2">
    <location>
        <begin position="58"/>
        <end position="174"/>
    </location>
</feature>
<keyword evidence="3" id="KW-0378">Hydrolase</keyword>
<dbReference type="SUPFAM" id="SSF51445">
    <property type="entry name" value="(Trans)glycosidases"/>
    <property type="match status" value="1"/>
</dbReference>
<dbReference type="EMBL" id="FOUM01000002">
    <property type="protein sequence ID" value="SFM26109.1"/>
    <property type="molecule type" value="Genomic_DNA"/>
</dbReference>
<evidence type="ECO:0000256" key="1">
    <source>
        <dbReference type="SAM" id="SignalP"/>
    </source>
</evidence>
<sequence length="528" mass="59468">MKRILKYIWLWGLLSLCVSSCEEEAAVINPDVSHDKPTEVVIGDSPRLCSELQTDNQQVFLIVTDKENEVVTDHVSVVMKEAATETKNLTVMVDKDFDVEAFQLAYTNSNYTLLPDNAYELDNGGSLTIAAGAMQSGKMVITLKGWMLPKVENDQTSLKTTQFLLPLKIKEDGKYQTLLYRINWTNGRHRLTSSRKGYTCIGYVDTEKMSPLVSSVYWLQEDFMDDRTKYSQLFDVVNLLRATVGVGGELKLNADISHVLKNADKYIRPLQLMGMKVCLTVKNSSAIGFCHLTDGEIDNLVAQVKIAVELYGLDGIDLWDDSDEYGADGIKNASAYPKLIKALRGALSKETMLTIADKGEATATFFDKEKCGGIEVGKYIDYAYNGYVNQYSIPYWTEFEVHDVEWMICGRKPFAGLEKNRFVCFTKDFTQSLTNTYGESEAYLNFIMDMEGTGGTVPGIQIFNESRKGYIAYGLRDNIRGMENFVRAPMDDLLFLYDPNMNTNVQVIPHESGVVGNDPSNTYFRKDW</sequence>
<dbReference type="GO" id="GO:0016787">
    <property type="term" value="F:hydrolase activity"/>
    <property type="evidence" value="ECO:0007669"/>
    <property type="project" value="UniProtKB-KW"/>
</dbReference>
<dbReference type="EMBL" id="FNRP01000011">
    <property type="protein sequence ID" value="SEA69842.1"/>
    <property type="molecule type" value="Genomic_DNA"/>
</dbReference>
<organism evidence="3 5">
    <name type="scientific">Bacteroides xylanisolvens</name>
    <dbReference type="NCBI Taxonomy" id="371601"/>
    <lineage>
        <taxon>Bacteria</taxon>
        <taxon>Pseudomonadati</taxon>
        <taxon>Bacteroidota</taxon>
        <taxon>Bacteroidia</taxon>
        <taxon>Bacteroidales</taxon>
        <taxon>Bacteroidaceae</taxon>
        <taxon>Bacteroides</taxon>
    </lineage>
</organism>